<dbReference type="EMBL" id="SGXE01000002">
    <property type="protein sequence ID" value="RZS93593.1"/>
    <property type="molecule type" value="Genomic_DNA"/>
</dbReference>
<accession>A0A4Q7P190</accession>
<proteinExistence type="predicted"/>
<keyword evidence="1" id="KW-1133">Transmembrane helix</keyword>
<dbReference type="AlphaFoldDB" id="A0A4Q7P190"/>
<evidence type="ECO:0000256" key="1">
    <source>
        <dbReference type="SAM" id="Phobius"/>
    </source>
</evidence>
<name>A0A4Q7P190_9FLAO</name>
<feature type="transmembrane region" description="Helical" evidence="1">
    <location>
        <begin position="39"/>
        <end position="57"/>
    </location>
</feature>
<gene>
    <name evidence="2" type="ORF">EV197_2173</name>
</gene>
<dbReference type="Proteomes" id="UP000292262">
    <property type="component" value="Unassembled WGS sequence"/>
</dbReference>
<keyword evidence="1" id="KW-0472">Membrane</keyword>
<evidence type="ECO:0000313" key="2">
    <source>
        <dbReference type="EMBL" id="RZS93593.1"/>
    </source>
</evidence>
<keyword evidence="3" id="KW-1185">Reference proteome</keyword>
<protein>
    <submittedName>
        <fullName evidence="2">Uncharacterized protein</fullName>
    </submittedName>
</protein>
<dbReference type="OrthoDB" id="9813621at2"/>
<evidence type="ECO:0000313" key="3">
    <source>
        <dbReference type="Proteomes" id="UP000292262"/>
    </source>
</evidence>
<feature type="transmembrane region" description="Helical" evidence="1">
    <location>
        <begin position="69"/>
        <end position="90"/>
    </location>
</feature>
<reference evidence="2 3" key="1">
    <citation type="submission" date="2019-02" db="EMBL/GenBank/DDBJ databases">
        <title>Genomic Encyclopedia of Type Strains, Phase IV (KMG-IV): sequencing the most valuable type-strain genomes for metagenomic binning, comparative biology and taxonomic classification.</title>
        <authorList>
            <person name="Goeker M."/>
        </authorList>
    </citation>
    <scope>NUCLEOTIDE SEQUENCE [LARGE SCALE GENOMIC DNA]</scope>
    <source>
        <strain evidence="2 3">DSM 17196</strain>
    </source>
</reference>
<keyword evidence="1" id="KW-0812">Transmembrane</keyword>
<dbReference type="RefSeq" id="WP_130286714.1">
    <property type="nucleotide sequence ID" value="NZ_SGXE01000002.1"/>
</dbReference>
<comment type="caution">
    <text evidence="2">The sequence shown here is derived from an EMBL/GenBank/DDBJ whole genome shotgun (WGS) entry which is preliminary data.</text>
</comment>
<organism evidence="2 3">
    <name type="scientific">Aquimarina brevivitae</name>
    <dbReference type="NCBI Taxonomy" id="323412"/>
    <lineage>
        <taxon>Bacteria</taxon>
        <taxon>Pseudomonadati</taxon>
        <taxon>Bacteroidota</taxon>
        <taxon>Flavobacteriia</taxon>
        <taxon>Flavobacteriales</taxon>
        <taxon>Flavobacteriaceae</taxon>
        <taxon>Aquimarina</taxon>
    </lineage>
</organism>
<sequence>MKPQPKRLLLLISGVALLLLIPFITMNFSDTVDWKLSDFIIMGTLLLSTALGIELILRKITQPVPRLVLILGTLLLLLVLWAELAVGVFGTPFAGS</sequence>